<evidence type="ECO:0000313" key="3">
    <source>
        <dbReference type="Proteomes" id="UP001329825"/>
    </source>
</evidence>
<dbReference type="RefSeq" id="XP_062795714.1">
    <property type="nucleotide sequence ID" value="XM_062939663.1"/>
</dbReference>
<gene>
    <name evidence="2" type="ORF">IL334_007974</name>
</gene>
<evidence type="ECO:0000256" key="1">
    <source>
        <dbReference type="SAM" id="MobiDB-lite"/>
    </source>
</evidence>
<feature type="compositionally biased region" description="Acidic residues" evidence="1">
    <location>
        <begin position="34"/>
        <end position="57"/>
    </location>
</feature>
<protein>
    <recommendedName>
        <fullName evidence="4">Histone chaperone domain-containing protein</fullName>
    </recommendedName>
</protein>
<reference evidence="2 3" key="1">
    <citation type="submission" date="2024-01" db="EMBL/GenBank/DDBJ databases">
        <title>Comparative genomics of Cryptococcus and Kwoniella reveals pathogenesis evolution and contrasting modes of karyotype evolution via chromosome fusion or intercentromeric recombination.</title>
        <authorList>
            <person name="Coelho M.A."/>
            <person name="David-Palma M."/>
            <person name="Shea T."/>
            <person name="Bowers K."/>
            <person name="McGinley-Smith S."/>
            <person name="Mohammad A.W."/>
            <person name="Gnirke A."/>
            <person name="Yurkov A.M."/>
            <person name="Nowrousian M."/>
            <person name="Sun S."/>
            <person name="Cuomo C.A."/>
            <person name="Heitman J."/>
        </authorList>
    </citation>
    <scope>NUCLEOTIDE SEQUENCE [LARGE SCALE GENOMIC DNA]</scope>
    <source>
        <strain evidence="2">CBS 11374</strain>
    </source>
</reference>
<evidence type="ECO:0008006" key="4">
    <source>
        <dbReference type="Google" id="ProtNLM"/>
    </source>
</evidence>
<keyword evidence="3" id="KW-1185">Reference proteome</keyword>
<evidence type="ECO:0000313" key="2">
    <source>
        <dbReference type="EMBL" id="WRT70975.1"/>
    </source>
</evidence>
<proteinExistence type="predicted"/>
<dbReference type="EMBL" id="CP141892">
    <property type="protein sequence ID" value="WRT70975.1"/>
    <property type="molecule type" value="Genomic_DNA"/>
</dbReference>
<feature type="compositionally biased region" description="Polar residues" evidence="1">
    <location>
        <begin position="102"/>
        <end position="111"/>
    </location>
</feature>
<dbReference type="Proteomes" id="UP001329825">
    <property type="component" value="Chromosome 12"/>
</dbReference>
<dbReference type="GeneID" id="87960104"/>
<feature type="compositionally biased region" description="Basic and acidic residues" evidence="1">
    <location>
        <begin position="92"/>
        <end position="101"/>
    </location>
</feature>
<organism evidence="2 3">
    <name type="scientific">Kwoniella shivajii</name>
    <dbReference type="NCBI Taxonomy" id="564305"/>
    <lineage>
        <taxon>Eukaryota</taxon>
        <taxon>Fungi</taxon>
        <taxon>Dikarya</taxon>
        <taxon>Basidiomycota</taxon>
        <taxon>Agaricomycotina</taxon>
        <taxon>Tremellomycetes</taxon>
        <taxon>Tremellales</taxon>
        <taxon>Cryptococcaceae</taxon>
        <taxon>Kwoniella</taxon>
    </lineage>
</organism>
<feature type="region of interest" description="Disordered" evidence="1">
    <location>
        <begin position="1"/>
        <end position="111"/>
    </location>
</feature>
<sequence length="111" mass="12734">MPVDRTRASSSNDSDDYEQDSLIRQIREFQYNSDSDDGDRDRQQDDDESGNGQEDADEAIRHENEKGKKVVPLHVDDSDSHSLRGARQTRCTYDEVPKRANSENQLSEMKT</sequence>
<feature type="compositionally biased region" description="Basic and acidic residues" evidence="1">
    <location>
        <begin position="58"/>
        <end position="82"/>
    </location>
</feature>
<name>A0ABZ1DA45_9TREE</name>
<accession>A0ABZ1DA45</accession>